<name>A0A3E2MYE2_MYCMR</name>
<feature type="region of interest" description="Disordered" evidence="1">
    <location>
        <begin position="74"/>
        <end position="94"/>
    </location>
</feature>
<organism evidence="2 3">
    <name type="scientific">Mycobacterium marinum</name>
    <dbReference type="NCBI Taxonomy" id="1781"/>
    <lineage>
        <taxon>Bacteria</taxon>
        <taxon>Bacillati</taxon>
        <taxon>Actinomycetota</taxon>
        <taxon>Actinomycetes</taxon>
        <taxon>Mycobacteriales</taxon>
        <taxon>Mycobacteriaceae</taxon>
        <taxon>Mycobacterium</taxon>
        <taxon>Mycobacterium ulcerans group</taxon>
    </lineage>
</organism>
<dbReference type="EMBL" id="PEDF01000048">
    <property type="protein sequence ID" value="RFZ43905.1"/>
    <property type="molecule type" value="Genomic_DNA"/>
</dbReference>
<evidence type="ECO:0000313" key="3">
    <source>
        <dbReference type="Proteomes" id="UP000257451"/>
    </source>
</evidence>
<sequence>MATARRRQQRDRQHLCDETPSHQFHLSVVAIVQAIAGVDLASHLCAPRLILGLFPLLMRRKTVQNLLPRACTESRRPRQRLRSRQSVGSGTETTRVSSEAIKSIVAHGSWDLASLPEVTTVRPKIRVRNDPLVVKIVVPRPSCVFLRSNSAATTVLAICSQIFPAGLIAPSLLSSALLVTGCPATSDPFVSARGYPRRSRDGFRFRSRGRLLRVIRILVTHHGARLYAL</sequence>
<gene>
    <name evidence="2" type="ORF">DAVIS_01857</name>
</gene>
<dbReference type="Proteomes" id="UP000257451">
    <property type="component" value="Unassembled WGS sequence"/>
</dbReference>
<dbReference type="AlphaFoldDB" id="A0A3E2MYE2"/>
<comment type="caution">
    <text evidence="2">The sequence shown here is derived from an EMBL/GenBank/DDBJ whole genome shotgun (WGS) entry which is preliminary data.</text>
</comment>
<evidence type="ECO:0000256" key="1">
    <source>
        <dbReference type="SAM" id="MobiDB-lite"/>
    </source>
</evidence>
<accession>A0A3E2MYE2</accession>
<protein>
    <submittedName>
        <fullName evidence="2">Uncharacterized protein</fullName>
    </submittedName>
</protein>
<reference evidence="2 3" key="1">
    <citation type="journal article" date="2018" name="Sci. Rep.">
        <title>Extensive genomic diversity among Mycobacterium marinum strains revealed by whole genome sequencing.</title>
        <authorList>
            <person name="Das S."/>
            <person name="Pettersson B.M."/>
            <person name="Behra P.R."/>
            <person name="Mallick A."/>
            <person name="Cheramie M."/>
            <person name="Ramesh M."/>
            <person name="Shirreff L."/>
            <person name="DuCote T."/>
            <person name="Dasgupta S."/>
            <person name="Ennis D.G."/>
            <person name="Kirsebom L.A."/>
        </authorList>
    </citation>
    <scope>NUCLEOTIDE SEQUENCE [LARGE SCALE GENOMIC DNA]</scope>
    <source>
        <strain evidence="2 3">Davis1</strain>
    </source>
</reference>
<proteinExistence type="predicted"/>
<evidence type="ECO:0000313" key="2">
    <source>
        <dbReference type="EMBL" id="RFZ43905.1"/>
    </source>
</evidence>